<evidence type="ECO:0000256" key="5">
    <source>
        <dbReference type="ARBA" id="ARBA00023239"/>
    </source>
</evidence>
<dbReference type="SFLD" id="SFLDG01019">
    <property type="entry name" value="Terpene_Cyclase_Like_1_C_Termi"/>
    <property type="match status" value="1"/>
</dbReference>
<feature type="domain" description="Terpene synthase N-terminal" evidence="6">
    <location>
        <begin position="29"/>
        <end position="198"/>
    </location>
</feature>
<dbReference type="InterPro" id="IPR044814">
    <property type="entry name" value="Terpene_cyclase_plant_C1"/>
</dbReference>
<dbReference type="InterPro" id="IPR008930">
    <property type="entry name" value="Terpenoid_cyclase/PrenylTrfase"/>
</dbReference>
<evidence type="ECO:0000313" key="8">
    <source>
        <dbReference type="EMBL" id="BAX34753.1"/>
    </source>
</evidence>
<keyword evidence="3" id="KW-0479">Metal-binding</keyword>
<evidence type="ECO:0000259" key="6">
    <source>
        <dbReference type="Pfam" id="PF01397"/>
    </source>
</evidence>
<dbReference type="SUPFAM" id="SSF48576">
    <property type="entry name" value="Terpenoid synthases"/>
    <property type="match status" value="1"/>
</dbReference>
<evidence type="ECO:0000256" key="1">
    <source>
        <dbReference type="ARBA" id="ARBA00001946"/>
    </source>
</evidence>
<dbReference type="Pfam" id="PF01397">
    <property type="entry name" value="Terpene_synth"/>
    <property type="match status" value="1"/>
</dbReference>
<keyword evidence="4" id="KW-0460">Magnesium</keyword>
<dbReference type="InterPro" id="IPR001906">
    <property type="entry name" value="Terpene_synth_N"/>
</dbReference>
<dbReference type="Gene3D" id="1.50.10.130">
    <property type="entry name" value="Terpene synthase, N-terminal domain"/>
    <property type="match status" value="1"/>
</dbReference>
<dbReference type="GO" id="GO:0016102">
    <property type="term" value="P:diterpenoid biosynthetic process"/>
    <property type="evidence" value="ECO:0007669"/>
    <property type="project" value="InterPro"/>
</dbReference>
<comment type="cofactor">
    <cofactor evidence="1">
        <name>Mg(2+)</name>
        <dbReference type="ChEBI" id="CHEBI:18420"/>
    </cofactor>
</comment>
<feature type="domain" description="Terpene synthase metal-binding" evidence="7">
    <location>
        <begin position="255"/>
        <end position="494"/>
    </location>
</feature>
<dbReference type="FunFam" id="1.10.600.10:FF:000007">
    <property type="entry name" value="Isoprene synthase, chloroplastic"/>
    <property type="match status" value="1"/>
</dbReference>
<evidence type="ECO:0000259" key="7">
    <source>
        <dbReference type="Pfam" id="PF03936"/>
    </source>
</evidence>
<dbReference type="FunFam" id="1.50.10.130:FF:000001">
    <property type="entry name" value="Isoprene synthase, chloroplastic"/>
    <property type="match status" value="1"/>
</dbReference>
<organism evidence="8">
    <name type="scientific">Scoparia dulcis</name>
    <name type="common">Sweet broom</name>
    <name type="synonym">Capraria dulcis</name>
    <dbReference type="NCBI Taxonomy" id="107240"/>
    <lineage>
        <taxon>Eukaryota</taxon>
        <taxon>Viridiplantae</taxon>
        <taxon>Streptophyta</taxon>
        <taxon>Embryophyta</taxon>
        <taxon>Tracheophyta</taxon>
        <taxon>Spermatophyta</taxon>
        <taxon>Magnoliopsida</taxon>
        <taxon>eudicotyledons</taxon>
        <taxon>Gunneridae</taxon>
        <taxon>Pentapetalae</taxon>
        <taxon>asterids</taxon>
        <taxon>lamiids</taxon>
        <taxon>Lamiales</taxon>
        <taxon>Plantaginaceae</taxon>
        <taxon>Gratioleae</taxon>
        <taxon>Scoparia</taxon>
    </lineage>
</organism>
<dbReference type="InterPro" id="IPR050148">
    <property type="entry name" value="Terpene_synthase-like"/>
</dbReference>
<proteinExistence type="evidence at transcript level"/>
<dbReference type="InterPro" id="IPR008949">
    <property type="entry name" value="Isoprenoid_synthase_dom_sf"/>
</dbReference>
<sequence>MAMTKAAVVDDSPPKNVRPPILTFQPSLWTDTFSTFSMDEQVQEKYVNEINALKEKARSMLKAEGSTTIDKLILIDTLERLGVAYHFEQEIEEQLQQIMNEDWTDYDLFTTALQFRLLRQHRYHVSCSVFDKFKNTCNKFKETLRTNAKGLLSLYDATQLRIHGEDILEEAVSFAENHLKRMLPRLESPLKDQVKRALEQSFYRGVTRIETRNYISIYEKDNSRNELLLKLAKLDFNFVQNLYKKELYDLMRWWKDVDLMSKLPYSRDRLVECYLWGVACRFEPQYSYVRKAVAKSMQMVTNIDDTYDNYATLEEAELLTDILQRWDTNELDRLPDCMKAVYRFILSYYEDYEREATEQGQTFAVAYAKETVKQLGRAYLKELNWFLGRRMPPFDEYFANTVITSCIYVMFTAIIPGMKSVTKETIDWLVTEPNKMVIATAKMGRYLEDLGSHERENRGGEMLTAVDCYIKQYGVSKQEAVEKFVELVEDGWKDVNTEWVAKTSIPKDFFEGLLNYARVAEVTYKNCQDGYTNPEKFLAPQIRALFVDPIIT</sequence>
<dbReference type="PANTHER" id="PTHR31225:SF253">
    <property type="entry name" value="SESQUITERPENE SYNTHASE 31"/>
    <property type="match status" value="1"/>
</dbReference>
<name>A0A1W7HBY5_SCODU</name>
<dbReference type="PANTHER" id="PTHR31225">
    <property type="entry name" value="OS04G0344100 PROTEIN-RELATED"/>
    <property type="match status" value="1"/>
</dbReference>
<evidence type="ECO:0000256" key="4">
    <source>
        <dbReference type="ARBA" id="ARBA00022842"/>
    </source>
</evidence>
<dbReference type="InterPro" id="IPR036965">
    <property type="entry name" value="Terpene_synth_N_sf"/>
</dbReference>
<dbReference type="SFLD" id="SFLDS00005">
    <property type="entry name" value="Isoprenoid_Synthase_Type_I"/>
    <property type="match status" value="1"/>
</dbReference>
<dbReference type="EMBL" id="FX983128">
    <property type="protein sequence ID" value="BAX34753.1"/>
    <property type="molecule type" value="mRNA"/>
</dbReference>
<evidence type="ECO:0000256" key="2">
    <source>
        <dbReference type="ARBA" id="ARBA00004721"/>
    </source>
</evidence>
<dbReference type="AlphaFoldDB" id="A0A1W7HBY5"/>
<dbReference type="Gene3D" id="1.10.600.10">
    <property type="entry name" value="Farnesyl Diphosphate Synthase"/>
    <property type="match status" value="1"/>
</dbReference>
<dbReference type="GO" id="GO:0010333">
    <property type="term" value="F:terpene synthase activity"/>
    <property type="evidence" value="ECO:0007669"/>
    <property type="project" value="InterPro"/>
</dbReference>
<dbReference type="InterPro" id="IPR034741">
    <property type="entry name" value="Terpene_cyclase-like_1_C"/>
</dbReference>
<dbReference type="Pfam" id="PF03936">
    <property type="entry name" value="Terpene_synth_C"/>
    <property type="match status" value="1"/>
</dbReference>
<accession>A0A1W7HBY5</accession>
<keyword evidence="5" id="KW-0456">Lyase</keyword>
<evidence type="ECO:0000256" key="3">
    <source>
        <dbReference type="ARBA" id="ARBA00022723"/>
    </source>
</evidence>
<comment type="pathway">
    <text evidence="2">Secondary metabolite biosynthesis; terpenoid biosynthesis.</text>
</comment>
<protein>
    <submittedName>
        <fullName evidence="8">Putative gamma-cadinene synthase</fullName>
    </submittedName>
</protein>
<reference evidence="8" key="1">
    <citation type="journal article" date="2017" name="Sci. Rep.">
        <title>Elucidation of terpenoid metabolism in Scoparia dulcis by RNA-seq analysis.</title>
        <authorList>
            <person name="Yamamura Y."/>
            <person name="Kurosaki F."/>
            <person name="Lee J.B."/>
        </authorList>
    </citation>
    <scope>NUCLEOTIDE SEQUENCE</scope>
    <source>
        <tissue evidence="8">Mixture of leaf and root</tissue>
    </source>
</reference>
<dbReference type="CDD" id="cd00684">
    <property type="entry name" value="Terpene_cyclase_plant_C1"/>
    <property type="match status" value="1"/>
</dbReference>
<dbReference type="GO" id="GO:0000287">
    <property type="term" value="F:magnesium ion binding"/>
    <property type="evidence" value="ECO:0007669"/>
    <property type="project" value="InterPro"/>
</dbReference>
<dbReference type="InterPro" id="IPR005630">
    <property type="entry name" value="Terpene_synthase_metal-bd"/>
</dbReference>
<dbReference type="SUPFAM" id="SSF48239">
    <property type="entry name" value="Terpenoid cyclases/Protein prenyltransferases"/>
    <property type="match status" value="1"/>
</dbReference>